<keyword evidence="3" id="KW-1185">Reference proteome</keyword>
<evidence type="ECO:0000313" key="2">
    <source>
        <dbReference type="EMBL" id="KAL0984830.1"/>
    </source>
</evidence>
<comment type="caution">
    <text evidence="2">The sequence shown here is derived from an EMBL/GenBank/DDBJ whole genome shotgun (WGS) entry which is preliminary data.</text>
</comment>
<dbReference type="Proteomes" id="UP001557470">
    <property type="component" value="Unassembled WGS sequence"/>
</dbReference>
<accession>A0ABD0WWK2</accession>
<proteinExistence type="predicted"/>
<gene>
    <name evidence="2" type="ORF">UPYG_G00147720</name>
</gene>
<reference evidence="2 3" key="1">
    <citation type="submission" date="2024-06" db="EMBL/GenBank/DDBJ databases">
        <authorList>
            <person name="Pan Q."/>
            <person name="Wen M."/>
            <person name="Jouanno E."/>
            <person name="Zahm M."/>
            <person name="Klopp C."/>
            <person name="Cabau C."/>
            <person name="Louis A."/>
            <person name="Berthelot C."/>
            <person name="Parey E."/>
            <person name="Roest Crollius H."/>
            <person name="Montfort J."/>
            <person name="Robinson-Rechavi M."/>
            <person name="Bouchez O."/>
            <person name="Lampietro C."/>
            <person name="Lopez Roques C."/>
            <person name="Donnadieu C."/>
            <person name="Postlethwait J."/>
            <person name="Bobe J."/>
            <person name="Verreycken H."/>
            <person name="Guiguen Y."/>
        </authorList>
    </citation>
    <scope>NUCLEOTIDE SEQUENCE [LARGE SCALE GENOMIC DNA]</scope>
    <source>
        <strain evidence="2">Up_M1</strain>
        <tissue evidence="2">Testis</tissue>
    </source>
</reference>
<dbReference type="AlphaFoldDB" id="A0ABD0WWK2"/>
<sequence>MCASVKRWSHTNSNKNVSNKSKRNKKVDKWMSLFGVTILPSFSQSSIRLYEFSQTLIRLREFAEGC</sequence>
<name>A0ABD0WWK2_UMBPY</name>
<evidence type="ECO:0000313" key="3">
    <source>
        <dbReference type="Proteomes" id="UP001557470"/>
    </source>
</evidence>
<feature type="region of interest" description="Disordered" evidence="1">
    <location>
        <begin position="1"/>
        <end position="24"/>
    </location>
</feature>
<organism evidence="2 3">
    <name type="scientific">Umbra pygmaea</name>
    <name type="common">Eastern mudminnow</name>
    <dbReference type="NCBI Taxonomy" id="75934"/>
    <lineage>
        <taxon>Eukaryota</taxon>
        <taxon>Metazoa</taxon>
        <taxon>Chordata</taxon>
        <taxon>Craniata</taxon>
        <taxon>Vertebrata</taxon>
        <taxon>Euteleostomi</taxon>
        <taxon>Actinopterygii</taxon>
        <taxon>Neopterygii</taxon>
        <taxon>Teleostei</taxon>
        <taxon>Protacanthopterygii</taxon>
        <taxon>Esociformes</taxon>
        <taxon>Umbridae</taxon>
        <taxon>Umbra</taxon>
    </lineage>
</organism>
<protein>
    <submittedName>
        <fullName evidence="2">Uncharacterized protein</fullName>
    </submittedName>
</protein>
<dbReference type="EMBL" id="JAGEUA010000004">
    <property type="protein sequence ID" value="KAL0984830.1"/>
    <property type="molecule type" value="Genomic_DNA"/>
</dbReference>
<evidence type="ECO:0000256" key="1">
    <source>
        <dbReference type="SAM" id="MobiDB-lite"/>
    </source>
</evidence>